<comment type="caution">
    <text evidence="2">The sequence shown here is derived from an EMBL/GenBank/DDBJ whole genome shotgun (WGS) entry which is preliminary data.</text>
</comment>
<reference evidence="2 3" key="1">
    <citation type="submission" date="2019-08" db="EMBL/GenBank/DDBJ databases">
        <title>Whole genome of Aphis craccivora.</title>
        <authorList>
            <person name="Voronova N.V."/>
            <person name="Shulinski R.S."/>
            <person name="Bandarenka Y.V."/>
            <person name="Zhorov D.G."/>
            <person name="Warner D."/>
        </authorList>
    </citation>
    <scope>NUCLEOTIDE SEQUENCE [LARGE SCALE GENOMIC DNA]</scope>
    <source>
        <strain evidence="2">180601</strain>
        <tissue evidence="2">Whole Body</tissue>
    </source>
</reference>
<feature type="transmembrane region" description="Helical" evidence="1">
    <location>
        <begin position="102"/>
        <end position="125"/>
    </location>
</feature>
<feature type="transmembrane region" description="Helical" evidence="1">
    <location>
        <begin position="311"/>
        <end position="328"/>
    </location>
</feature>
<gene>
    <name evidence="2" type="ORF">FWK35_00006029</name>
</gene>
<keyword evidence="1" id="KW-1133">Transmembrane helix</keyword>
<keyword evidence="1" id="KW-0472">Membrane</keyword>
<dbReference type="EMBL" id="VUJU01001367">
    <property type="protein sequence ID" value="KAF0765582.1"/>
    <property type="molecule type" value="Genomic_DNA"/>
</dbReference>
<feature type="transmembrane region" description="Helical" evidence="1">
    <location>
        <begin position="155"/>
        <end position="180"/>
    </location>
</feature>
<dbReference type="Proteomes" id="UP000478052">
    <property type="component" value="Unassembled WGS sequence"/>
</dbReference>
<feature type="transmembrane region" description="Helical" evidence="1">
    <location>
        <begin position="68"/>
        <end position="86"/>
    </location>
</feature>
<evidence type="ECO:0000313" key="2">
    <source>
        <dbReference type="EMBL" id="KAF0765582.1"/>
    </source>
</evidence>
<feature type="transmembrane region" description="Helical" evidence="1">
    <location>
        <begin position="192"/>
        <end position="210"/>
    </location>
</feature>
<proteinExistence type="predicted"/>
<name>A0A6G0Z4G1_APHCR</name>
<protein>
    <submittedName>
        <fullName evidence="2">Uncharacterized protein</fullName>
    </submittedName>
</protein>
<evidence type="ECO:0000256" key="1">
    <source>
        <dbReference type="SAM" id="Phobius"/>
    </source>
</evidence>
<organism evidence="2 3">
    <name type="scientific">Aphis craccivora</name>
    <name type="common">Cowpea aphid</name>
    <dbReference type="NCBI Taxonomy" id="307492"/>
    <lineage>
        <taxon>Eukaryota</taxon>
        <taxon>Metazoa</taxon>
        <taxon>Ecdysozoa</taxon>
        <taxon>Arthropoda</taxon>
        <taxon>Hexapoda</taxon>
        <taxon>Insecta</taxon>
        <taxon>Pterygota</taxon>
        <taxon>Neoptera</taxon>
        <taxon>Paraneoptera</taxon>
        <taxon>Hemiptera</taxon>
        <taxon>Sternorrhyncha</taxon>
        <taxon>Aphidomorpha</taxon>
        <taxon>Aphidoidea</taxon>
        <taxon>Aphididae</taxon>
        <taxon>Aphidini</taxon>
        <taxon>Aphis</taxon>
        <taxon>Aphis</taxon>
    </lineage>
</organism>
<keyword evidence="1" id="KW-0812">Transmembrane</keyword>
<dbReference type="OrthoDB" id="6366728at2759"/>
<evidence type="ECO:0000313" key="3">
    <source>
        <dbReference type="Proteomes" id="UP000478052"/>
    </source>
</evidence>
<sequence length="362" mass="42828">MKYTTFEVLMFYKVQVLHNLLKMYKHQFQNSLLKENHQFCCKMATDNTIVVLKQSLNHIFSHKNFKKLSQVIVIIIIIALLIYYYYKFTWIVSENEDSRISILLYVTYVTLNITLIIVCFLNIFMGHDIYKSFTKNIAYVDFLSKNLELSYKDSIITYINFKTLLLIITTTASYIILYHLALNENNFPSVDFTDVVCIPIVWILILQINAKLNQLSKRFNYIKNILEAYMEKSQSVYWIQWYTVRPKEITVLNRMHLFTYISFTEVCSYYNIQLLVLVPRIIFFNVLPVHYNIVTALVADEHNASHKWSQIFTLSVIILTIWPIIHLVKCTSNTFEKGAQITQIIHKLLDMGQKQDIEDEVR</sequence>
<keyword evidence="3" id="KW-1185">Reference proteome</keyword>
<accession>A0A6G0Z4G1</accession>
<feature type="transmembrane region" description="Helical" evidence="1">
    <location>
        <begin position="282"/>
        <end position="299"/>
    </location>
</feature>
<dbReference type="AlphaFoldDB" id="A0A6G0Z4G1"/>